<dbReference type="Pfam" id="PF00225">
    <property type="entry name" value="Kinesin"/>
    <property type="match status" value="1"/>
</dbReference>
<comment type="caution">
    <text evidence="9">The sequence shown here is derived from an EMBL/GenBank/DDBJ whole genome shotgun (WGS) entry which is preliminary data.</text>
</comment>
<dbReference type="AlphaFoldDB" id="A0A9N8DP09"/>
<feature type="compositionally biased region" description="Basic residues" evidence="7">
    <location>
        <begin position="545"/>
        <end position="557"/>
    </location>
</feature>
<dbReference type="InterPro" id="IPR001752">
    <property type="entry name" value="Kinesin_motor_dom"/>
</dbReference>
<dbReference type="OrthoDB" id="123929at2759"/>
<dbReference type="SMART" id="SM00129">
    <property type="entry name" value="KISc"/>
    <property type="match status" value="1"/>
</dbReference>
<keyword evidence="1" id="KW-0493">Microtubule</keyword>
<feature type="coiled-coil region" evidence="6">
    <location>
        <begin position="708"/>
        <end position="801"/>
    </location>
</feature>
<feature type="region of interest" description="Disordered" evidence="7">
    <location>
        <begin position="39"/>
        <end position="105"/>
    </location>
</feature>
<dbReference type="GO" id="GO:0007018">
    <property type="term" value="P:microtubule-based movement"/>
    <property type="evidence" value="ECO:0007669"/>
    <property type="project" value="InterPro"/>
</dbReference>
<feature type="region of interest" description="Disordered" evidence="7">
    <location>
        <begin position="537"/>
        <end position="622"/>
    </location>
</feature>
<dbReference type="GO" id="GO:0005871">
    <property type="term" value="C:kinesin complex"/>
    <property type="evidence" value="ECO:0007669"/>
    <property type="project" value="TreeGrafter"/>
</dbReference>
<dbReference type="PROSITE" id="PS50067">
    <property type="entry name" value="KINESIN_MOTOR_2"/>
    <property type="match status" value="1"/>
</dbReference>
<accession>A0A9N8DP09</accession>
<dbReference type="GO" id="GO:0005634">
    <property type="term" value="C:nucleus"/>
    <property type="evidence" value="ECO:0007669"/>
    <property type="project" value="TreeGrafter"/>
</dbReference>
<evidence type="ECO:0000256" key="6">
    <source>
        <dbReference type="SAM" id="Coils"/>
    </source>
</evidence>
<evidence type="ECO:0000256" key="4">
    <source>
        <dbReference type="ARBA" id="ARBA00023175"/>
    </source>
</evidence>
<dbReference type="GO" id="GO:0016887">
    <property type="term" value="F:ATP hydrolysis activity"/>
    <property type="evidence" value="ECO:0007669"/>
    <property type="project" value="TreeGrafter"/>
</dbReference>
<dbReference type="InterPro" id="IPR036961">
    <property type="entry name" value="Kinesin_motor_dom_sf"/>
</dbReference>
<proteinExistence type="inferred from homology"/>
<feature type="compositionally biased region" description="Polar residues" evidence="7">
    <location>
        <begin position="156"/>
        <end position="178"/>
    </location>
</feature>
<keyword evidence="3 5" id="KW-0067">ATP-binding</keyword>
<evidence type="ECO:0000313" key="9">
    <source>
        <dbReference type="EMBL" id="CAB9505851.1"/>
    </source>
</evidence>
<dbReference type="PANTHER" id="PTHR24115">
    <property type="entry name" value="KINESIN-RELATED"/>
    <property type="match status" value="1"/>
</dbReference>
<dbReference type="PANTHER" id="PTHR24115:SF1008">
    <property type="entry name" value="KINESIN-LIKE PROTEIN SUBITO"/>
    <property type="match status" value="1"/>
</dbReference>
<dbReference type="PRINTS" id="PR00380">
    <property type="entry name" value="KINESINHEAVY"/>
</dbReference>
<dbReference type="Gene3D" id="3.40.850.10">
    <property type="entry name" value="Kinesin motor domain"/>
    <property type="match status" value="1"/>
</dbReference>
<feature type="binding site" evidence="5">
    <location>
        <begin position="230"/>
        <end position="237"/>
    </location>
    <ligand>
        <name>ATP</name>
        <dbReference type="ChEBI" id="CHEBI:30616"/>
    </ligand>
</feature>
<keyword evidence="10" id="KW-1185">Reference proteome</keyword>
<reference evidence="9" key="1">
    <citation type="submission" date="2020-06" db="EMBL/GenBank/DDBJ databases">
        <authorList>
            <consortium name="Plant Systems Biology data submission"/>
        </authorList>
    </citation>
    <scope>NUCLEOTIDE SEQUENCE</scope>
    <source>
        <strain evidence="9">D6</strain>
    </source>
</reference>
<evidence type="ECO:0000256" key="2">
    <source>
        <dbReference type="ARBA" id="ARBA00022741"/>
    </source>
</evidence>
<feature type="domain" description="Kinesin motor" evidence="8">
    <location>
        <begin position="122"/>
        <end position="521"/>
    </location>
</feature>
<dbReference type="Proteomes" id="UP001153069">
    <property type="component" value="Unassembled WGS sequence"/>
</dbReference>
<name>A0A9N8DP09_9STRA</name>
<sequence>MENEEESNNRGPFQYPYSSSYGFAASSWDLRRNLTETFNQHVGASEAQKTRSKADNDTKAPPSSGGKGIDQSKNNADQSTTRLATKKSDAASGKPPMQPSHLRSMGDTAARQLAVAEGANRRVSVFLRVRPPKQGAVNTIDILPGDPSTKVRTHAPRNSNVAKMNRESNSSKGLPSDSQMAAREYDFQQVFGPEKKNEDLYTTVVAPMVDKMFPRDENREPESGLLFAYGATNAGKTYSILGEMPSSHGKPINEMHCGIVPRAIQGVLDNINHLKSKEQGLSFVDLYVSVLEIHNENIYDLLEQQQNIRHPAYIREPLKLRENQKHTFVRGLVKHAVNDVKEGLQLVKQANSKRHTASNNLNSDSSRSHCIFQLQIIKRSANIPKMRQASSLTSNNGYSTDEEASRISKQKPITLWIVDLAGSERSKRTNVGTLRQKEASLINKSLTTLMRCLSIIRENQSSTGSSQVIPFRDSKLTHLFMPVLTGRTSSSISMIVNVNPAAPDYDETNHVLSYASKAKMVEIKEFKMPADRPVKKASAVSKVSKLMKRLSPKKLMKRPGGSKDAERKRKAAPGPARIASFNAPSSTNSNSSKDAHKTKKLRGVKPGAACNPPREAVSKLAPGPANENAMKSLQMALSIANAEVENLKFENSRLTEELGQVEGRVRLEVSAEMDEQLDQTKQYYLEIIEKMKGQSRQSVGVFEKRRREENASEQIDTLLFKVEEAEEEMNRQAKAHTEELATKQREIDELRASLVEMAALKATGDDNEDVEDVVQAQRRKIREQAEELMALEKSKTDLIEAYEKLLAGEDDDEDETGSDEGDNDNEEDVPGDDDSDDNTDEVHPKYMTRNRFAQQKGTNPRAPLSSISANVGIP</sequence>
<feature type="compositionally biased region" description="Basic and acidic residues" evidence="7">
    <location>
        <begin position="48"/>
        <end position="58"/>
    </location>
</feature>
<evidence type="ECO:0000256" key="3">
    <source>
        <dbReference type="ARBA" id="ARBA00022840"/>
    </source>
</evidence>
<organism evidence="9 10">
    <name type="scientific">Seminavis robusta</name>
    <dbReference type="NCBI Taxonomy" id="568900"/>
    <lineage>
        <taxon>Eukaryota</taxon>
        <taxon>Sar</taxon>
        <taxon>Stramenopiles</taxon>
        <taxon>Ochrophyta</taxon>
        <taxon>Bacillariophyta</taxon>
        <taxon>Bacillariophyceae</taxon>
        <taxon>Bacillariophycidae</taxon>
        <taxon>Naviculales</taxon>
        <taxon>Naviculaceae</taxon>
        <taxon>Seminavis</taxon>
    </lineage>
</organism>
<comment type="similarity">
    <text evidence="5">Belongs to the TRAFAC class myosin-kinesin ATPase superfamily. Kinesin family.</text>
</comment>
<gene>
    <name evidence="9" type="ORF">SEMRO_246_G097600.1</name>
</gene>
<evidence type="ECO:0000256" key="1">
    <source>
        <dbReference type="ARBA" id="ARBA00022701"/>
    </source>
</evidence>
<feature type="compositionally biased region" description="Acidic residues" evidence="7">
    <location>
        <begin position="808"/>
        <end position="839"/>
    </location>
</feature>
<feature type="compositionally biased region" description="Polar residues" evidence="7">
    <location>
        <begin position="582"/>
        <end position="592"/>
    </location>
</feature>
<evidence type="ECO:0000256" key="7">
    <source>
        <dbReference type="SAM" id="MobiDB-lite"/>
    </source>
</evidence>
<dbReference type="GO" id="GO:0008017">
    <property type="term" value="F:microtubule binding"/>
    <property type="evidence" value="ECO:0007669"/>
    <property type="project" value="InterPro"/>
</dbReference>
<evidence type="ECO:0000313" key="10">
    <source>
        <dbReference type="Proteomes" id="UP001153069"/>
    </source>
</evidence>
<feature type="region of interest" description="Disordered" evidence="7">
    <location>
        <begin position="141"/>
        <end position="178"/>
    </location>
</feature>
<keyword evidence="4 5" id="KW-0505">Motor protein</keyword>
<protein>
    <submittedName>
        <fullName evidence="9">Kinesin-like protein</fullName>
    </submittedName>
</protein>
<dbReference type="EMBL" id="CAICTM010000245">
    <property type="protein sequence ID" value="CAB9505851.1"/>
    <property type="molecule type" value="Genomic_DNA"/>
</dbReference>
<evidence type="ECO:0000259" key="8">
    <source>
        <dbReference type="PROSITE" id="PS50067"/>
    </source>
</evidence>
<dbReference type="SUPFAM" id="SSF52540">
    <property type="entry name" value="P-loop containing nucleoside triphosphate hydrolases"/>
    <property type="match status" value="1"/>
</dbReference>
<dbReference type="GO" id="GO:0005874">
    <property type="term" value="C:microtubule"/>
    <property type="evidence" value="ECO:0007669"/>
    <property type="project" value="UniProtKB-KW"/>
</dbReference>
<dbReference type="GO" id="GO:0003777">
    <property type="term" value="F:microtubule motor activity"/>
    <property type="evidence" value="ECO:0007669"/>
    <property type="project" value="InterPro"/>
</dbReference>
<dbReference type="GO" id="GO:0005524">
    <property type="term" value="F:ATP binding"/>
    <property type="evidence" value="ECO:0007669"/>
    <property type="project" value="UniProtKB-UniRule"/>
</dbReference>
<feature type="compositionally biased region" description="Polar residues" evidence="7">
    <location>
        <begin position="71"/>
        <end position="83"/>
    </location>
</feature>
<keyword evidence="6" id="KW-0175">Coiled coil</keyword>
<evidence type="ECO:0000256" key="5">
    <source>
        <dbReference type="PROSITE-ProRule" id="PRU00283"/>
    </source>
</evidence>
<feature type="compositionally biased region" description="Polar residues" evidence="7">
    <location>
        <begin position="865"/>
        <end position="874"/>
    </location>
</feature>
<feature type="region of interest" description="Disordered" evidence="7">
    <location>
        <begin position="803"/>
        <end position="874"/>
    </location>
</feature>
<feature type="coiled-coil region" evidence="6">
    <location>
        <begin position="630"/>
        <end position="664"/>
    </location>
</feature>
<dbReference type="InterPro" id="IPR027417">
    <property type="entry name" value="P-loop_NTPase"/>
</dbReference>
<keyword evidence="2 5" id="KW-0547">Nucleotide-binding</keyword>
<dbReference type="InterPro" id="IPR027640">
    <property type="entry name" value="Kinesin-like_fam"/>
</dbReference>